<dbReference type="EMBL" id="MPTD01000002">
    <property type="protein sequence ID" value="OMD55262.1"/>
    <property type="molecule type" value="Genomic_DNA"/>
</dbReference>
<gene>
    <name evidence="1" type="ORF">BSK51_04205</name>
</gene>
<name>A0ABX3HXE4_9BACL</name>
<sequence>MAAKEVNMEAEIAIQEKSLKKQLEERPKVKISVPRDTSNPNDTQIVVWNGVVYSIPRGKTVEVPDLIAAIWEESYNKTDEINQRIEQSVNAEVTVM</sequence>
<evidence type="ECO:0000313" key="2">
    <source>
        <dbReference type="Proteomes" id="UP000187313"/>
    </source>
</evidence>
<dbReference type="RefSeq" id="WP_076298304.1">
    <property type="nucleotide sequence ID" value="NZ_MPTD01000002.1"/>
</dbReference>
<protein>
    <submittedName>
        <fullName evidence="1">Uncharacterized protein</fullName>
    </submittedName>
</protein>
<reference evidence="1 2" key="1">
    <citation type="submission" date="2016-10" db="EMBL/GenBank/DDBJ databases">
        <title>Paenibacillus species isolates.</title>
        <authorList>
            <person name="Beno S.M."/>
        </authorList>
    </citation>
    <scope>NUCLEOTIDE SEQUENCE [LARGE SCALE GENOMIC DNA]</scope>
    <source>
        <strain evidence="1 2">FSL R5-0923</strain>
    </source>
</reference>
<dbReference type="Proteomes" id="UP000187313">
    <property type="component" value="Unassembled WGS sequence"/>
</dbReference>
<evidence type="ECO:0000313" key="1">
    <source>
        <dbReference type="EMBL" id="OMD55262.1"/>
    </source>
</evidence>
<keyword evidence="2" id="KW-1185">Reference proteome</keyword>
<proteinExistence type="predicted"/>
<organism evidence="1 2">
    <name type="scientific">Paenibacillus odorifer</name>
    <dbReference type="NCBI Taxonomy" id="189426"/>
    <lineage>
        <taxon>Bacteria</taxon>
        <taxon>Bacillati</taxon>
        <taxon>Bacillota</taxon>
        <taxon>Bacilli</taxon>
        <taxon>Bacillales</taxon>
        <taxon>Paenibacillaceae</taxon>
        <taxon>Paenibacillus</taxon>
    </lineage>
</organism>
<accession>A0ABX3HXE4</accession>
<comment type="caution">
    <text evidence="1">The sequence shown here is derived from an EMBL/GenBank/DDBJ whole genome shotgun (WGS) entry which is preliminary data.</text>
</comment>